<reference evidence="1 2" key="1">
    <citation type="submission" date="2015-03" db="EMBL/GenBank/DDBJ databases">
        <title>Genome sequence of Kiloniella sp. P1-1, isolated from the gut microflora of Pacific white shrimp, Penaeus vannamei.</title>
        <authorList>
            <person name="Shao Z."/>
            <person name="Wang L."/>
            <person name="Li X."/>
        </authorList>
    </citation>
    <scope>NUCLEOTIDE SEQUENCE [LARGE SCALE GENOMIC DNA]</scope>
    <source>
        <strain evidence="1 2">P1-1</strain>
    </source>
</reference>
<dbReference type="OrthoDB" id="8478543at2"/>
<dbReference type="InterPro" id="IPR009922">
    <property type="entry name" value="DUF1457"/>
</dbReference>
<name>A0A0M2RF35_9PROT</name>
<dbReference type="RefSeq" id="WP_046502394.1">
    <property type="nucleotide sequence ID" value="NZ_LANI01000002.1"/>
</dbReference>
<evidence type="ECO:0000313" key="1">
    <source>
        <dbReference type="EMBL" id="KKJ78163.1"/>
    </source>
</evidence>
<comment type="caution">
    <text evidence="1">The sequence shown here is derived from an EMBL/GenBank/DDBJ whole genome shotgun (WGS) entry which is preliminary data.</text>
</comment>
<dbReference type="EMBL" id="LANI01000002">
    <property type="protein sequence ID" value="KKJ78163.1"/>
    <property type="molecule type" value="Genomic_DNA"/>
</dbReference>
<dbReference type="Pfam" id="PF07310">
    <property type="entry name" value="PAS_5"/>
    <property type="match status" value="1"/>
</dbReference>
<accession>A0A0M2RF35</accession>
<organism evidence="1 2">
    <name type="scientific">Kiloniella litopenaei</name>
    <dbReference type="NCBI Taxonomy" id="1549748"/>
    <lineage>
        <taxon>Bacteria</taxon>
        <taxon>Pseudomonadati</taxon>
        <taxon>Pseudomonadota</taxon>
        <taxon>Alphaproteobacteria</taxon>
        <taxon>Rhodospirillales</taxon>
        <taxon>Kiloniellaceae</taxon>
        <taxon>Kiloniella</taxon>
    </lineage>
</organism>
<protein>
    <recommendedName>
        <fullName evidence="3">PAS domain-containing protein</fullName>
    </recommendedName>
</protein>
<proteinExistence type="predicted"/>
<evidence type="ECO:0000313" key="2">
    <source>
        <dbReference type="Proteomes" id="UP000034491"/>
    </source>
</evidence>
<keyword evidence="2" id="KW-1185">Reference proteome</keyword>
<gene>
    <name evidence="1" type="ORF">WH95_02105</name>
</gene>
<dbReference type="Proteomes" id="UP000034491">
    <property type="component" value="Unassembled WGS sequence"/>
</dbReference>
<sequence>MKIRNARNRQFYDYWQGLERAEGFDMPNRSSFRPEDIPSLLPNIIIYELISRDNIKIRLQGTAINERFGHDMTGANYLDYVADDRRQVASDAFWLMAQHPCGICAVLEHALSSGRNVSVESIGFPLRNDIPTLDGSEPNPIIVYQSNEIEDLKPFEFKSNERLELILVVDRQMIDLGKGAPTFID</sequence>
<dbReference type="AlphaFoldDB" id="A0A0M2RF35"/>
<evidence type="ECO:0008006" key="3">
    <source>
        <dbReference type="Google" id="ProtNLM"/>
    </source>
</evidence>